<dbReference type="AlphaFoldDB" id="A0ABD3MAC6"/>
<evidence type="ECO:0000256" key="2">
    <source>
        <dbReference type="SAM" id="Phobius"/>
    </source>
</evidence>
<keyword evidence="2" id="KW-1133">Transmembrane helix</keyword>
<feature type="compositionally biased region" description="Acidic residues" evidence="1">
    <location>
        <begin position="358"/>
        <end position="372"/>
    </location>
</feature>
<feature type="region of interest" description="Disordered" evidence="1">
    <location>
        <begin position="357"/>
        <end position="393"/>
    </location>
</feature>
<feature type="compositionally biased region" description="Basic and acidic residues" evidence="1">
    <location>
        <begin position="92"/>
        <end position="106"/>
    </location>
</feature>
<feature type="compositionally biased region" description="Low complexity" evidence="1">
    <location>
        <begin position="241"/>
        <end position="253"/>
    </location>
</feature>
<dbReference type="Proteomes" id="UP001530293">
    <property type="component" value="Unassembled WGS sequence"/>
</dbReference>
<feature type="compositionally biased region" description="Acidic residues" evidence="1">
    <location>
        <begin position="200"/>
        <end position="212"/>
    </location>
</feature>
<evidence type="ECO:0000313" key="4">
    <source>
        <dbReference type="Proteomes" id="UP001530293"/>
    </source>
</evidence>
<organism evidence="3 4">
    <name type="scientific">Discostella pseudostelligera</name>
    <dbReference type="NCBI Taxonomy" id="259834"/>
    <lineage>
        <taxon>Eukaryota</taxon>
        <taxon>Sar</taxon>
        <taxon>Stramenopiles</taxon>
        <taxon>Ochrophyta</taxon>
        <taxon>Bacillariophyta</taxon>
        <taxon>Coscinodiscophyceae</taxon>
        <taxon>Thalassiosirophycidae</taxon>
        <taxon>Stephanodiscales</taxon>
        <taxon>Stephanodiscaceae</taxon>
        <taxon>Discostella</taxon>
    </lineage>
</organism>
<name>A0ABD3MAC6_9STRA</name>
<gene>
    <name evidence="3" type="ORF">ACHAWU_009304</name>
</gene>
<protein>
    <submittedName>
        <fullName evidence="3">Uncharacterized protein</fullName>
    </submittedName>
</protein>
<keyword evidence="2" id="KW-0812">Transmembrane</keyword>
<reference evidence="3 4" key="1">
    <citation type="submission" date="2024-10" db="EMBL/GenBank/DDBJ databases">
        <title>Updated reference genomes for cyclostephanoid diatoms.</title>
        <authorList>
            <person name="Roberts W.R."/>
            <person name="Alverson A.J."/>
        </authorList>
    </citation>
    <scope>NUCLEOTIDE SEQUENCE [LARGE SCALE GENOMIC DNA]</scope>
    <source>
        <strain evidence="3 4">AJA232-27</strain>
    </source>
</reference>
<feature type="compositionally biased region" description="Low complexity" evidence="1">
    <location>
        <begin position="187"/>
        <end position="199"/>
    </location>
</feature>
<accession>A0ABD3MAC6</accession>
<feature type="compositionally biased region" description="Acidic residues" evidence="1">
    <location>
        <begin position="162"/>
        <end position="173"/>
    </location>
</feature>
<feature type="region of interest" description="Disordered" evidence="1">
    <location>
        <begin position="88"/>
        <end position="173"/>
    </location>
</feature>
<comment type="caution">
    <text evidence="3">The sequence shown here is derived from an EMBL/GenBank/DDBJ whole genome shotgun (WGS) entry which is preliminary data.</text>
</comment>
<dbReference type="EMBL" id="JALLBG020000167">
    <property type="protein sequence ID" value="KAL3760981.1"/>
    <property type="molecule type" value="Genomic_DNA"/>
</dbReference>
<feature type="region of interest" description="Disordered" evidence="1">
    <location>
        <begin position="187"/>
        <end position="282"/>
    </location>
</feature>
<feature type="compositionally biased region" description="Low complexity" evidence="1">
    <location>
        <begin position="271"/>
        <end position="282"/>
    </location>
</feature>
<keyword evidence="4" id="KW-1185">Reference proteome</keyword>
<evidence type="ECO:0000256" key="1">
    <source>
        <dbReference type="SAM" id="MobiDB-lite"/>
    </source>
</evidence>
<sequence length="420" mass="46559">MTSLTNNNANLQHQTAAAAAAADLDGANDLKNRFLITHHPHNSAAATIDDEAVKVRVDAIISRQVKVAETSMHPHHFNDDDTVTISEVESTAEDRTITDETRRRIEEDNDGADTMEEVPQEVSVEGAESDDENVAQEQEDANADDNHYVSIGGEVDGKDVGDTGDDGEQQEEEVDATVKNAGQEELGNELEQQQQQGELYEQDQVADVEGGSEEQHAIEDLQDEGESQETTPTTELEEGQNIDNNNNNQPTTNKDWDPYHILHPKNNGNGSPSIGSSSSSSSHSAIGAVVSLSFLAASSFFICICCLRYYSRRRRHPHNHYRYNNIYSSNYNNGNKVYSALHGSDDFFSDDVSYFEKDSDDEEYEDDDDDYDTLPMNYSHDSDDDVHNEISTRGGVRLEMRGRNVNGAMHESLTLDECNG</sequence>
<feature type="compositionally biased region" description="Acidic residues" evidence="1">
    <location>
        <begin position="127"/>
        <end position="143"/>
    </location>
</feature>
<keyword evidence="2" id="KW-0472">Membrane</keyword>
<feature type="compositionally biased region" description="Acidic residues" evidence="1">
    <location>
        <begin position="107"/>
        <end position="119"/>
    </location>
</feature>
<evidence type="ECO:0000313" key="3">
    <source>
        <dbReference type="EMBL" id="KAL3760981.1"/>
    </source>
</evidence>
<feature type="transmembrane region" description="Helical" evidence="2">
    <location>
        <begin position="285"/>
        <end position="310"/>
    </location>
</feature>
<proteinExistence type="predicted"/>